<dbReference type="GO" id="GO:0052618">
    <property type="term" value="F:coenzyme F420-0:L-glutamate ligase activity"/>
    <property type="evidence" value="ECO:0007669"/>
    <property type="project" value="UniProtKB-EC"/>
</dbReference>
<dbReference type="RefSeq" id="WP_367638551.1">
    <property type="nucleotide sequence ID" value="NZ_JBFNQN010000007.1"/>
</dbReference>
<dbReference type="Proteomes" id="UP001555826">
    <property type="component" value="Unassembled WGS sequence"/>
</dbReference>
<keyword evidence="5" id="KW-0630">Potassium</keyword>
<dbReference type="Gene3D" id="3.30.1330.100">
    <property type="entry name" value="CofE-like"/>
    <property type="match status" value="2"/>
</dbReference>
<evidence type="ECO:0000256" key="6">
    <source>
        <dbReference type="ARBA" id="ARBA00023134"/>
    </source>
</evidence>
<sequence length="350" mass="35742">MSAHHGPGHLQVVGLTGIGEVHDGDDVAALVVDALHAQRASLSDGDVIAVSSKVVSKAAGLAAAAVDRDEVVLRESRRLVAARRTPTGVARIVESAAGPVMAAAGVDASNVEGDVVLTLPHDPDAAARELRARLHELTGAVVGVVVTDTAGRPWRAGQTDFALGAAGIDAVEDLRGSLDTSGRELSVTARAVVDELAAAADLVKGKAEGVPAALFRGLADLVLPLDDPGPGARSLVRSGASDWFRLGHVEAVRAALGAGGVEPPPVVPGTLTERLDRAAAVALAAGPVTGGVVRREGPALRVEAADEFSLGALTQRVLAALWTEFLVGLVDRDADREPLAVLVRTVELPR</sequence>
<keyword evidence="6" id="KW-0342">GTP-binding</keyword>
<dbReference type="EMBL" id="JBFNQN010000007">
    <property type="protein sequence ID" value="MEW9265467.1"/>
    <property type="molecule type" value="Genomic_DNA"/>
</dbReference>
<keyword evidence="7" id="KW-0464">Manganese</keyword>
<evidence type="ECO:0000256" key="1">
    <source>
        <dbReference type="ARBA" id="ARBA00022598"/>
    </source>
</evidence>
<dbReference type="PANTHER" id="PTHR47917:SF1">
    <property type="entry name" value="COENZYME F420:L-GLUTAMATE LIGASE"/>
    <property type="match status" value="1"/>
</dbReference>
<dbReference type="EC" id="6.3.2.31" evidence="9"/>
<keyword evidence="10" id="KW-1185">Reference proteome</keyword>
<evidence type="ECO:0000313" key="10">
    <source>
        <dbReference type="Proteomes" id="UP001555826"/>
    </source>
</evidence>
<evidence type="ECO:0000256" key="3">
    <source>
        <dbReference type="ARBA" id="ARBA00022741"/>
    </source>
</evidence>
<comment type="caution">
    <text evidence="9">The sequence shown here is derived from an EMBL/GenBank/DDBJ whole genome shotgun (WGS) entry which is preliminary data.</text>
</comment>
<keyword evidence="4" id="KW-0460">Magnesium</keyword>
<dbReference type="PANTHER" id="PTHR47917">
    <property type="match status" value="1"/>
</dbReference>
<feature type="domain" description="Coenzyme F420:L-glutamate ligase-like" evidence="8">
    <location>
        <begin position="19"/>
        <end position="217"/>
    </location>
</feature>
<evidence type="ECO:0000259" key="8">
    <source>
        <dbReference type="Pfam" id="PF01996"/>
    </source>
</evidence>
<accession>A0ABV3P8C1</accession>
<evidence type="ECO:0000313" key="9">
    <source>
        <dbReference type="EMBL" id="MEW9265467.1"/>
    </source>
</evidence>
<name>A0ABV3P8C1_9ACTN</name>
<keyword evidence="1 9" id="KW-0436">Ligase</keyword>
<keyword evidence="2" id="KW-0479">Metal-binding</keyword>
<proteinExistence type="predicted"/>
<keyword evidence="3" id="KW-0547">Nucleotide-binding</keyword>
<evidence type="ECO:0000256" key="2">
    <source>
        <dbReference type="ARBA" id="ARBA00022723"/>
    </source>
</evidence>
<dbReference type="InterPro" id="IPR008225">
    <property type="entry name" value="F420-0_g-glutamyl_ligase"/>
</dbReference>
<reference evidence="9 10" key="1">
    <citation type="submission" date="2024-07" db="EMBL/GenBank/DDBJ databases">
        <authorList>
            <person name="Thanompreechachai J."/>
            <person name="Duangmal K."/>
        </authorList>
    </citation>
    <scope>NUCLEOTIDE SEQUENCE [LARGE SCALE GENOMIC DNA]</scope>
    <source>
        <strain evidence="9 10">KCTC 19886</strain>
    </source>
</reference>
<evidence type="ECO:0000256" key="5">
    <source>
        <dbReference type="ARBA" id="ARBA00022958"/>
    </source>
</evidence>
<dbReference type="InterPro" id="IPR002847">
    <property type="entry name" value="F420-0_gamma-glut_ligase-dom"/>
</dbReference>
<dbReference type="SUPFAM" id="SSF144010">
    <property type="entry name" value="CofE-like"/>
    <property type="match status" value="1"/>
</dbReference>
<gene>
    <name evidence="9" type="primary">cofE</name>
    <name evidence="9" type="ORF">AB1207_11960</name>
</gene>
<dbReference type="NCBIfam" id="TIGR01916">
    <property type="entry name" value="F420_cofE"/>
    <property type="match status" value="1"/>
</dbReference>
<evidence type="ECO:0000256" key="7">
    <source>
        <dbReference type="ARBA" id="ARBA00023211"/>
    </source>
</evidence>
<evidence type="ECO:0000256" key="4">
    <source>
        <dbReference type="ARBA" id="ARBA00022842"/>
    </source>
</evidence>
<protein>
    <submittedName>
        <fullName evidence="9">Coenzyme F420-0:L-glutamate ligase</fullName>
        <ecNumber evidence="9">6.3.2.31</ecNumber>
    </submittedName>
</protein>
<dbReference type="Pfam" id="PF01996">
    <property type="entry name" value="F420_ligase"/>
    <property type="match status" value="1"/>
</dbReference>
<organism evidence="9 10">
    <name type="scientific">Kineococcus endophyticus</name>
    <dbReference type="NCBI Taxonomy" id="1181883"/>
    <lineage>
        <taxon>Bacteria</taxon>
        <taxon>Bacillati</taxon>
        <taxon>Actinomycetota</taxon>
        <taxon>Actinomycetes</taxon>
        <taxon>Kineosporiales</taxon>
        <taxon>Kineosporiaceae</taxon>
        <taxon>Kineococcus</taxon>
    </lineage>
</organism>